<name>A0A5C3KIH4_COPMA</name>
<keyword evidence="3" id="KW-1185">Reference proteome</keyword>
<organism evidence="2 3">
    <name type="scientific">Coprinopsis marcescibilis</name>
    <name type="common">Agaric fungus</name>
    <name type="synonym">Psathyrella marcescibilis</name>
    <dbReference type="NCBI Taxonomy" id="230819"/>
    <lineage>
        <taxon>Eukaryota</taxon>
        <taxon>Fungi</taxon>
        <taxon>Dikarya</taxon>
        <taxon>Basidiomycota</taxon>
        <taxon>Agaricomycotina</taxon>
        <taxon>Agaricomycetes</taxon>
        <taxon>Agaricomycetidae</taxon>
        <taxon>Agaricales</taxon>
        <taxon>Agaricineae</taxon>
        <taxon>Psathyrellaceae</taxon>
        <taxon>Coprinopsis</taxon>
    </lineage>
</organism>
<protein>
    <submittedName>
        <fullName evidence="2">Uncharacterized protein</fullName>
    </submittedName>
</protein>
<dbReference type="EMBL" id="ML210330">
    <property type="protein sequence ID" value="TFK19677.1"/>
    <property type="molecule type" value="Genomic_DNA"/>
</dbReference>
<reference evidence="2 3" key="1">
    <citation type="journal article" date="2019" name="Nat. Ecol. Evol.">
        <title>Megaphylogeny resolves global patterns of mushroom evolution.</title>
        <authorList>
            <person name="Varga T."/>
            <person name="Krizsan K."/>
            <person name="Foldi C."/>
            <person name="Dima B."/>
            <person name="Sanchez-Garcia M."/>
            <person name="Sanchez-Ramirez S."/>
            <person name="Szollosi G.J."/>
            <person name="Szarkandi J.G."/>
            <person name="Papp V."/>
            <person name="Albert L."/>
            <person name="Andreopoulos W."/>
            <person name="Angelini C."/>
            <person name="Antonin V."/>
            <person name="Barry K.W."/>
            <person name="Bougher N.L."/>
            <person name="Buchanan P."/>
            <person name="Buyck B."/>
            <person name="Bense V."/>
            <person name="Catcheside P."/>
            <person name="Chovatia M."/>
            <person name="Cooper J."/>
            <person name="Damon W."/>
            <person name="Desjardin D."/>
            <person name="Finy P."/>
            <person name="Geml J."/>
            <person name="Haridas S."/>
            <person name="Hughes K."/>
            <person name="Justo A."/>
            <person name="Karasinski D."/>
            <person name="Kautmanova I."/>
            <person name="Kiss B."/>
            <person name="Kocsube S."/>
            <person name="Kotiranta H."/>
            <person name="LaButti K.M."/>
            <person name="Lechner B.E."/>
            <person name="Liimatainen K."/>
            <person name="Lipzen A."/>
            <person name="Lukacs Z."/>
            <person name="Mihaltcheva S."/>
            <person name="Morgado L.N."/>
            <person name="Niskanen T."/>
            <person name="Noordeloos M.E."/>
            <person name="Ohm R.A."/>
            <person name="Ortiz-Santana B."/>
            <person name="Ovrebo C."/>
            <person name="Racz N."/>
            <person name="Riley R."/>
            <person name="Savchenko A."/>
            <person name="Shiryaev A."/>
            <person name="Soop K."/>
            <person name="Spirin V."/>
            <person name="Szebenyi C."/>
            <person name="Tomsovsky M."/>
            <person name="Tulloss R.E."/>
            <person name="Uehling J."/>
            <person name="Grigoriev I.V."/>
            <person name="Vagvolgyi C."/>
            <person name="Papp T."/>
            <person name="Martin F.M."/>
            <person name="Miettinen O."/>
            <person name="Hibbett D.S."/>
            <person name="Nagy L.G."/>
        </authorList>
    </citation>
    <scope>NUCLEOTIDE SEQUENCE [LARGE SCALE GENOMIC DNA]</scope>
    <source>
        <strain evidence="2 3">CBS 121175</strain>
    </source>
</reference>
<accession>A0A5C3KIH4</accession>
<dbReference type="Proteomes" id="UP000307440">
    <property type="component" value="Unassembled WGS sequence"/>
</dbReference>
<evidence type="ECO:0000313" key="2">
    <source>
        <dbReference type="EMBL" id="TFK19677.1"/>
    </source>
</evidence>
<feature type="region of interest" description="Disordered" evidence="1">
    <location>
        <begin position="19"/>
        <end position="40"/>
    </location>
</feature>
<sequence length="54" mass="6010">MGGSESAWRTLSNPCEKVRNERELVKGGSESALRTLPDAGENVRNEWELVEYSA</sequence>
<proteinExistence type="predicted"/>
<dbReference type="AlphaFoldDB" id="A0A5C3KIH4"/>
<evidence type="ECO:0000256" key="1">
    <source>
        <dbReference type="SAM" id="MobiDB-lite"/>
    </source>
</evidence>
<evidence type="ECO:0000313" key="3">
    <source>
        <dbReference type="Proteomes" id="UP000307440"/>
    </source>
</evidence>
<gene>
    <name evidence="2" type="ORF">FA15DRAFT_708778</name>
</gene>